<accession>A0A8H6RCW8</accession>
<protein>
    <submittedName>
        <fullName evidence="5">Putative epoxide hydrolase</fullName>
    </submittedName>
</protein>
<dbReference type="EMBL" id="JABCIY010000224">
    <property type="protein sequence ID" value="KAF7187716.1"/>
    <property type="molecule type" value="Genomic_DNA"/>
</dbReference>
<evidence type="ECO:0000256" key="3">
    <source>
        <dbReference type="PIRSR" id="PIRSR001112-1"/>
    </source>
</evidence>
<comment type="similarity">
    <text evidence="1">Belongs to the peptidase S33 family.</text>
</comment>
<dbReference type="PIRSF" id="PIRSF001112">
    <property type="entry name" value="Epoxide_hydrolase"/>
    <property type="match status" value="1"/>
</dbReference>
<feature type="domain" description="Epoxide hydrolase N-terminal" evidence="4">
    <location>
        <begin position="9"/>
        <end position="119"/>
    </location>
</feature>
<dbReference type="Gene3D" id="3.40.50.1820">
    <property type="entry name" value="alpha/beta hydrolase"/>
    <property type="match status" value="1"/>
</dbReference>
<dbReference type="Proteomes" id="UP000660729">
    <property type="component" value="Unassembled WGS sequence"/>
</dbReference>
<feature type="active site" description="Proton donor" evidence="3">
    <location>
        <position position="303"/>
    </location>
</feature>
<proteinExistence type="inferred from homology"/>
<feature type="active site" description="Proton acceptor" evidence="3">
    <location>
        <position position="361"/>
    </location>
</feature>
<dbReference type="OrthoDB" id="7130006at2759"/>
<sequence length="384" mass="44742">MPPQSEDILPFKPHIHIREVERLHTKLRDVRIPQSDILPDTENSYGIPTKWAKHLYEYWLHKFSWSAAEGRISQFNHFTTEIENLKIHFIHQKSTTTTGTREKIPILLIHGWPGSFYEFSEVIKPLNEAGFDCVVPSLPGFCWSDAPKRKGWTVRDTARVFDRLMHEKLGYEKYVVQAGDWGAMVARELGARFEERCRVMHLNWCPGALPEGEMTEREMKCKEKGENWRTEHVGYAVLMRTRPQSLGWMLEDNPVGLMTFVGEKYHEASNPSSHYSPHWLDHILATVSLYYFTRCIATSALIYYENPRHDQFASYCIAEENLIKCPFGYTSMWFDTAPNSKRAVERTGNLVWYRERDEAGHFACLEDPKGMVEDVKEVVGKFWS</sequence>
<evidence type="ECO:0000259" key="4">
    <source>
        <dbReference type="Pfam" id="PF06441"/>
    </source>
</evidence>
<dbReference type="PANTHER" id="PTHR21661">
    <property type="entry name" value="EPOXIDE HYDROLASE 1-RELATED"/>
    <property type="match status" value="1"/>
</dbReference>
<dbReference type="InterPro" id="IPR029058">
    <property type="entry name" value="AB_hydrolase_fold"/>
</dbReference>
<gene>
    <name evidence="5" type="ORF">HII31_11055</name>
</gene>
<dbReference type="PRINTS" id="PR00412">
    <property type="entry name" value="EPOXHYDRLASE"/>
</dbReference>
<dbReference type="GO" id="GO:0097176">
    <property type="term" value="P:epoxide metabolic process"/>
    <property type="evidence" value="ECO:0007669"/>
    <property type="project" value="TreeGrafter"/>
</dbReference>
<evidence type="ECO:0000256" key="2">
    <source>
        <dbReference type="ARBA" id="ARBA00022801"/>
    </source>
</evidence>
<evidence type="ECO:0000256" key="1">
    <source>
        <dbReference type="ARBA" id="ARBA00010088"/>
    </source>
</evidence>
<organism evidence="5 6">
    <name type="scientific">Pseudocercospora fuligena</name>
    <dbReference type="NCBI Taxonomy" id="685502"/>
    <lineage>
        <taxon>Eukaryota</taxon>
        <taxon>Fungi</taxon>
        <taxon>Dikarya</taxon>
        <taxon>Ascomycota</taxon>
        <taxon>Pezizomycotina</taxon>
        <taxon>Dothideomycetes</taxon>
        <taxon>Dothideomycetidae</taxon>
        <taxon>Mycosphaerellales</taxon>
        <taxon>Mycosphaerellaceae</taxon>
        <taxon>Pseudocercospora</taxon>
    </lineage>
</organism>
<dbReference type="GO" id="GO:0004301">
    <property type="term" value="F:epoxide hydrolase activity"/>
    <property type="evidence" value="ECO:0007669"/>
    <property type="project" value="TreeGrafter"/>
</dbReference>
<name>A0A8H6RCW8_9PEZI</name>
<feature type="active site" description="Nucleophile" evidence="3">
    <location>
        <position position="180"/>
    </location>
</feature>
<reference evidence="5" key="1">
    <citation type="submission" date="2020-04" db="EMBL/GenBank/DDBJ databases">
        <title>Draft genome resource of the tomato pathogen Pseudocercospora fuligena.</title>
        <authorList>
            <person name="Zaccaron A."/>
        </authorList>
    </citation>
    <scope>NUCLEOTIDE SEQUENCE</scope>
    <source>
        <strain evidence="5">PF001</strain>
    </source>
</reference>
<dbReference type="PANTHER" id="PTHR21661:SF79">
    <property type="entry name" value="EPOXIDE HYDROLASE"/>
    <property type="match status" value="1"/>
</dbReference>
<dbReference type="InterPro" id="IPR016292">
    <property type="entry name" value="Epoxide_hydrolase"/>
</dbReference>
<dbReference type="InterPro" id="IPR010497">
    <property type="entry name" value="Epoxide_hydro_N"/>
</dbReference>
<comment type="caution">
    <text evidence="5">The sequence shown here is derived from an EMBL/GenBank/DDBJ whole genome shotgun (WGS) entry which is preliminary data.</text>
</comment>
<keyword evidence="6" id="KW-1185">Reference proteome</keyword>
<dbReference type="SUPFAM" id="SSF53474">
    <property type="entry name" value="alpha/beta-Hydrolases"/>
    <property type="match status" value="1"/>
</dbReference>
<evidence type="ECO:0000313" key="6">
    <source>
        <dbReference type="Proteomes" id="UP000660729"/>
    </source>
</evidence>
<evidence type="ECO:0000313" key="5">
    <source>
        <dbReference type="EMBL" id="KAF7187716.1"/>
    </source>
</evidence>
<dbReference type="AlphaFoldDB" id="A0A8H6RCW8"/>
<dbReference type="InterPro" id="IPR000639">
    <property type="entry name" value="Epox_hydrolase-like"/>
</dbReference>
<dbReference type="Pfam" id="PF06441">
    <property type="entry name" value="EHN"/>
    <property type="match status" value="1"/>
</dbReference>
<keyword evidence="2 5" id="KW-0378">Hydrolase</keyword>